<dbReference type="Pfam" id="PF13476">
    <property type="entry name" value="AAA_23"/>
    <property type="match status" value="1"/>
</dbReference>
<proteinExistence type="predicted"/>
<dbReference type="InterPro" id="IPR038729">
    <property type="entry name" value="Rad50/SbcC_AAA"/>
</dbReference>
<evidence type="ECO:0000313" key="3">
    <source>
        <dbReference type="EMBL" id="NDY56730.1"/>
    </source>
</evidence>
<dbReference type="PANTHER" id="PTHR32114">
    <property type="entry name" value="ABC TRANSPORTER ABCH.3"/>
    <property type="match status" value="1"/>
</dbReference>
<keyword evidence="4" id="KW-1185">Reference proteome</keyword>
<dbReference type="AlphaFoldDB" id="A0A7K3NKM0"/>
<keyword evidence="1" id="KW-0175">Coiled coil</keyword>
<name>A0A7K3NKM0_9BACT</name>
<gene>
    <name evidence="3" type="ORF">G3N56_08230</name>
</gene>
<evidence type="ECO:0000256" key="1">
    <source>
        <dbReference type="SAM" id="Coils"/>
    </source>
</evidence>
<protein>
    <submittedName>
        <fullName evidence="3">AAA family ATPase</fullName>
    </submittedName>
</protein>
<feature type="coiled-coil region" evidence="1">
    <location>
        <begin position="164"/>
        <end position="198"/>
    </location>
</feature>
<comment type="caution">
    <text evidence="3">The sequence shown here is derived from an EMBL/GenBank/DDBJ whole genome shotgun (WGS) entry which is preliminary data.</text>
</comment>
<dbReference type="EMBL" id="JAAGRQ010000026">
    <property type="protein sequence ID" value="NDY56730.1"/>
    <property type="molecule type" value="Genomic_DNA"/>
</dbReference>
<accession>A0A7K3NKM0</accession>
<dbReference type="Proteomes" id="UP000469724">
    <property type="component" value="Unassembled WGS sequence"/>
</dbReference>
<reference evidence="3 4" key="1">
    <citation type="submission" date="2020-02" db="EMBL/GenBank/DDBJ databases">
        <title>Comparative genomics of sulfur disproportionating microorganisms.</title>
        <authorList>
            <person name="Ward L.M."/>
            <person name="Bertran E."/>
            <person name="Johnston D.T."/>
        </authorList>
    </citation>
    <scope>NUCLEOTIDE SEQUENCE [LARGE SCALE GENOMIC DNA]</scope>
    <source>
        <strain evidence="3 4">DSM 3696</strain>
    </source>
</reference>
<dbReference type="GO" id="GO:0006302">
    <property type="term" value="P:double-strand break repair"/>
    <property type="evidence" value="ECO:0007669"/>
    <property type="project" value="InterPro"/>
</dbReference>
<dbReference type="Gene3D" id="3.40.50.300">
    <property type="entry name" value="P-loop containing nucleotide triphosphate hydrolases"/>
    <property type="match status" value="1"/>
</dbReference>
<evidence type="ECO:0000313" key="4">
    <source>
        <dbReference type="Proteomes" id="UP000469724"/>
    </source>
</evidence>
<organism evidence="3 4">
    <name type="scientific">Desulfolutivibrio sulfodismutans</name>
    <dbReference type="NCBI Taxonomy" id="63561"/>
    <lineage>
        <taxon>Bacteria</taxon>
        <taxon>Pseudomonadati</taxon>
        <taxon>Thermodesulfobacteriota</taxon>
        <taxon>Desulfovibrionia</taxon>
        <taxon>Desulfovibrionales</taxon>
        <taxon>Desulfovibrionaceae</taxon>
        <taxon>Desulfolutivibrio</taxon>
    </lineage>
</organism>
<evidence type="ECO:0000259" key="2">
    <source>
        <dbReference type="Pfam" id="PF13476"/>
    </source>
</evidence>
<sequence>MIVKLTLDNFLAHGASVFEFAPGLNVLTGPNNTGKSAVVEALRCLAENPIPKHVIRHGAKEARVTVELSDGTRVAWVRKPKYAVYELTPPGASEPQTYAKFNRTPPEDVLAALRLNLVPVEGSDDIDVHLGNQREPVFLLGKPGSVMASFFAASSESAHLIAMQNLLTDKVRKAKNEKRRLEAAADAARRDLDRLSRLPDLECALEVGRDTEDRLAVLARDIPALQTVLSRRESLKRRLAALAARTAALQTLAPAPQPFAVAPLARVVERQTAFLRSREQAASRITALAALAAPPTLAATAAMDRLAADMAHVRAAHRRMSRKSAALAVLAPAPEVFPVAALADHLAARRALAAKMTRLEKSLARREHLSPPPEAQSAAPLAALVRDMRALRQRRDAAADVLAGRDARLASLHTDIEARLGQVGVCPLCGGDLRPETFLDAPRRAT</sequence>
<feature type="domain" description="Rad50/SbcC-type AAA" evidence="2">
    <location>
        <begin position="4"/>
        <end position="43"/>
    </location>
</feature>
<dbReference type="InterPro" id="IPR027417">
    <property type="entry name" value="P-loop_NTPase"/>
</dbReference>
<dbReference type="GO" id="GO:0016887">
    <property type="term" value="F:ATP hydrolysis activity"/>
    <property type="evidence" value="ECO:0007669"/>
    <property type="project" value="InterPro"/>
</dbReference>
<dbReference type="PANTHER" id="PTHR32114:SF2">
    <property type="entry name" value="ABC TRANSPORTER ABCH.3"/>
    <property type="match status" value="1"/>
</dbReference>
<dbReference type="SUPFAM" id="SSF52540">
    <property type="entry name" value="P-loop containing nucleoside triphosphate hydrolases"/>
    <property type="match status" value="1"/>
</dbReference>